<accession>A0A8R1I6V9</accession>
<name>A0A8R1I6V9_CAEJA</name>
<evidence type="ECO:0000256" key="1">
    <source>
        <dbReference type="SAM" id="MobiDB-lite"/>
    </source>
</evidence>
<reference evidence="2" key="2">
    <citation type="submission" date="2022-06" db="UniProtKB">
        <authorList>
            <consortium name="EnsemblMetazoa"/>
        </authorList>
    </citation>
    <scope>IDENTIFICATION</scope>
    <source>
        <strain evidence="2">DF5081</strain>
    </source>
</reference>
<evidence type="ECO:0000313" key="3">
    <source>
        <dbReference type="Proteomes" id="UP000005237"/>
    </source>
</evidence>
<protein>
    <submittedName>
        <fullName evidence="2">Uncharacterized protein</fullName>
    </submittedName>
</protein>
<feature type="compositionally biased region" description="Basic and acidic residues" evidence="1">
    <location>
        <begin position="1"/>
        <end position="27"/>
    </location>
</feature>
<feature type="region of interest" description="Disordered" evidence="1">
    <location>
        <begin position="1"/>
        <end position="34"/>
    </location>
</feature>
<keyword evidence="3" id="KW-1185">Reference proteome</keyword>
<proteinExistence type="predicted"/>
<dbReference type="EnsemblMetazoa" id="CJA23628.1">
    <property type="protein sequence ID" value="CJA23628.1"/>
    <property type="gene ID" value="WBGene00179200"/>
</dbReference>
<sequence length="34" mass="4034">MIHKGESKQKEDDEEKKEKIKEDDTFRETPSIGK</sequence>
<evidence type="ECO:0000313" key="2">
    <source>
        <dbReference type="EnsemblMetazoa" id="CJA23628.1"/>
    </source>
</evidence>
<dbReference type="Proteomes" id="UP000005237">
    <property type="component" value="Unassembled WGS sequence"/>
</dbReference>
<reference evidence="3" key="1">
    <citation type="submission" date="2010-08" db="EMBL/GenBank/DDBJ databases">
        <authorList>
            <consortium name="Caenorhabditis japonica Sequencing Consortium"/>
            <person name="Wilson R.K."/>
        </authorList>
    </citation>
    <scope>NUCLEOTIDE SEQUENCE [LARGE SCALE GENOMIC DNA]</scope>
    <source>
        <strain evidence="3">DF5081</strain>
    </source>
</reference>
<organism evidence="2 3">
    <name type="scientific">Caenorhabditis japonica</name>
    <dbReference type="NCBI Taxonomy" id="281687"/>
    <lineage>
        <taxon>Eukaryota</taxon>
        <taxon>Metazoa</taxon>
        <taxon>Ecdysozoa</taxon>
        <taxon>Nematoda</taxon>
        <taxon>Chromadorea</taxon>
        <taxon>Rhabditida</taxon>
        <taxon>Rhabditina</taxon>
        <taxon>Rhabditomorpha</taxon>
        <taxon>Rhabditoidea</taxon>
        <taxon>Rhabditidae</taxon>
        <taxon>Peloderinae</taxon>
        <taxon>Caenorhabditis</taxon>
    </lineage>
</organism>